<evidence type="ECO:0000313" key="4">
    <source>
        <dbReference type="Proteomes" id="UP000799436"/>
    </source>
</evidence>
<dbReference type="PANTHER" id="PTHR34502">
    <property type="entry name" value="DUF6594 DOMAIN-CONTAINING PROTEIN-RELATED"/>
    <property type="match status" value="1"/>
</dbReference>
<protein>
    <recommendedName>
        <fullName evidence="2">DUF6594 domain-containing protein</fullName>
    </recommendedName>
</protein>
<feature type="domain" description="DUF6594" evidence="2">
    <location>
        <begin position="1"/>
        <end position="272"/>
    </location>
</feature>
<feature type="transmembrane region" description="Helical" evidence="1">
    <location>
        <begin position="234"/>
        <end position="253"/>
    </location>
</feature>
<reference evidence="3" key="1">
    <citation type="journal article" date="2020" name="Stud. Mycol.">
        <title>101 Dothideomycetes genomes: a test case for predicting lifestyles and emergence of pathogens.</title>
        <authorList>
            <person name="Haridas S."/>
            <person name="Albert R."/>
            <person name="Binder M."/>
            <person name="Bloem J."/>
            <person name="Labutti K."/>
            <person name="Salamov A."/>
            <person name="Andreopoulos B."/>
            <person name="Baker S."/>
            <person name="Barry K."/>
            <person name="Bills G."/>
            <person name="Bluhm B."/>
            <person name="Cannon C."/>
            <person name="Castanera R."/>
            <person name="Culley D."/>
            <person name="Daum C."/>
            <person name="Ezra D."/>
            <person name="Gonzalez J."/>
            <person name="Henrissat B."/>
            <person name="Kuo A."/>
            <person name="Liang C."/>
            <person name="Lipzen A."/>
            <person name="Lutzoni F."/>
            <person name="Magnuson J."/>
            <person name="Mondo S."/>
            <person name="Nolan M."/>
            <person name="Ohm R."/>
            <person name="Pangilinan J."/>
            <person name="Park H.-J."/>
            <person name="Ramirez L."/>
            <person name="Alfaro M."/>
            <person name="Sun H."/>
            <person name="Tritt A."/>
            <person name="Yoshinaga Y."/>
            <person name="Zwiers L.-H."/>
            <person name="Turgeon B."/>
            <person name="Goodwin S."/>
            <person name="Spatafora J."/>
            <person name="Crous P."/>
            <person name="Grigoriev I."/>
        </authorList>
    </citation>
    <scope>NUCLEOTIDE SEQUENCE</scope>
    <source>
        <strain evidence="3">CBS 116005</strain>
    </source>
</reference>
<feature type="non-terminal residue" evidence="3">
    <location>
        <position position="1"/>
    </location>
</feature>
<dbReference type="Pfam" id="PF20237">
    <property type="entry name" value="DUF6594"/>
    <property type="match status" value="1"/>
</dbReference>
<evidence type="ECO:0000313" key="3">
    <source>
        <dbReference type="EMBL" id="KAF2771714.1"/>
    </source>
</evidence>
<organism evidence="3 4">
    <name type="scientific">Teratosphaeria nubilosa</name>
    <dbReference type="NCBI Taxonomy" id="161662"/>
    <lineage>
        <taxon>Eukaryota</taxon>
        <taxon>Fungi</taxon>
        <taxon>Dikarya</taxon>
        <taxon>Ascomycota</taxon>
        <taxon>Pezizomycotina</taxon>
        <taxon>Dothideomycetes</taxon>
        <taxon>Dothideomycetidae</taxon>
        <taxon>Mycosphaerellales</taxon>
        <taxon>Teratosphaeriaceae</taxon>
        <taxon>Teratosphaeria</taxon>
    </lineage>
</organism>
<dbReference type="EMBL" id="ML995818">
    <property type="protein sequence ID" value="KAF2771714.1"/>
    <property type="molecule type" value="Genomic_DNA"/>
</dbReference>
<keyword evidence="1" id="KW-0812">Transmembrane</keyword>
<dbReference type="Proteomes" id="UP000799436">
    <property type="component" value="Unassembled WGS sequence"/>
</dbReference>
<keyword evidence="1" id="KW-1133">Transmembrane helix</keyword>
<keyword evidence="4" id="KW-1185">Reference proteome</keyword>
<proteinExistence type="predicted"/>
<dbReference type="PANTHER" id="PTHR34502:SF3">
    <property type="entry name" value="DUF6594 DOMAIN-CONTAINING PROTEIN"/>
    <property type="match status" value="1"/>
</dbReference>
<dbReference type="AlphaFoldDB" id="A0A6G1LHS7"/>
<feature type="transmembrane region" description="Helical" evidence="1">
    <location>
        <begin position="260"/>
        <end position="279"/>
    </location>
</feature>
<feature type="transmembrane region" description="Helical" evidence="1">
    <location>
        <begin position="199"/>
        <end position="222"/>
    </location>
</feature>
<keyword evidence="1" id="KW-0472">Membrane</keyword>
<gene>
    <name evidence="3" type="ORF">EJ03DRAFT_267982</name>
</gene>
<sequence length="281" mass="32329">ANFQASDRNFLQYRGFLHLHSTLLSALQSDVECLERELDSLEQWDLDSGDRLRMLCLQDEERDDRQSCLEKMPNGFRQRFDRTRPAVLAELQRKLVEYDELLFKARDVNALQRPAKRDYQSVLNRFDAKEPLIAEQSAFIRKKEDIITLRTGRESAGFDGLVERGLTTLDQRIFVTEELREKTDDIRIHYYAPSRIDKLVNLLITAVIFVLLALPVVVLYRVTEGPQRNSPFEAVGILIIFTLLFGCAMSTLTKATRQELFAASAAYCAVLVVFIINFSTQ</sequence>
<name>A0A6G1LHS7_9PEZI</name>
<dbReference type="OrthoDB" id="3533814at2759"/>
<accession>A0A6G1LHS7</accession>
<evidence type="ECO:0000256" key="1">
    <source>
        <dbReference type="SAM" id="Phobius"/>
    </source>
</evidence>
<evidence type="ECO:0000259" key="2">
    <source>
        <dbReference type="Pfam" id="PF20237"/>
    </source>
</evidence>
<dbReference type="InterPro" id="IPR046529">
    <property type="entry name" value="DUF6594"/>
</dbReference>